<keyword evidence="3" id="KW-1134">Transmembrane beta strand</keyword>
<feature type="chain" id="PRO_5004808756" evidence="12">
    <location>
        <begin position="27"/>
        <end position="391"/>
    </location>
</feature>
<evidence type="ECO:0000256" key="7">
    <source>
        <dbReference type="ARBA" id="ARBA00023114"/>
    </source>
</evidence>
<evidence type="ECO:0000256" key="2">
    <source>
        <dbReference type="ARBA" id="ARBA00022448"/>
    </source>
</evidence>
<evidence type="ECO:0000256" key="9">
    <source>
        <dbReference type="ARBA" id="ARBA00023237"/>
    </source>
</evidence>
<evidence type="ECO:0000313" key="15">
    <source>
        <dbReference type="Proteomes" id="UP000018857"/>
    </source>
</evidence>
<keyword evidence="6" id="KW-0406">Ion transport</keyword>
<dbReference type="PRINTS" id="PR01021">
    <property type="entry name" value="OMPADOMAIN"/>
</dbReference>
<evidence type="ECO:0000256" key="10">
    <source>
        <dbReference type="PROSITE-ProRule" id="PRU00473"/>
    </source>
</evidence>
<keyword evidence="2" id="KW-0813">Transport</keyword>
<feature type="region of interest" description="Disordered" evidence="11">
    <location>
        <begin position="201"/>
        <end position="264"/>
    </location>
</feature>
<dbReference type="AlphaFoldDB" id="W1RVF3"/>
<dbReference type="SUPFAM" id="SSF103088">
    <property type="entry name" value="OmpA-like"/>
    <property type="match status" value="1"/>
</dbReference>
<feature type="domain" description="OmpA-like" evidence="13">
    <location>
        <begin position="272"/>
        <end position="390"/>
    </location>
</feature>
<dbReference type="GO" id="GO:0046930">
    <property type="term" value="C:pore complex"/>
    <property type="evidence" value="ECO:0007669"/>
    <property type="project" value="UniProtKB-KW"/>
</dbReference>
<evidence type="ECO:0000313" key="14">
    <source>
        <dbReference type="EMBL" id="ETI60770.1"/>
    </source>
</evidence>
<dbReference type="eggNOG" id="COG2885">
    <property type="taxonomic scope" value="Bacteria"/>
</dbReference>
<comment type="subcellular location">
    <subcellularLocation>
        <location evidence="1">Cell outer membrane</location>
        <topology evidence="1">Multi-pass membrane protein</topology>
    </subcellularLocation>
</comment>
<dbReference type="CDD" id="cd07185">
    <property type="entry name" value="OmpA_C-like"/>
    <property type="match status" value="1"/>
</dbReference>
<dbReference type="PANTHER" id="PTHR30329">
    <property type="entry name" value="STATOR ELEMENT OF FLAGELLAR MOTOR COMPLEX"/>
    <property type="match status" value="1"/>
</dbReference>
<dbReference type="PATRIC" id="fig|1208321.3.peg.1730"/>
<dbReference type="OrthoDB" id="9782229at2"/>
<organism evidence="14 15">
    <name type="scientific">Marinomonas profundimaris</name>
    <dbReference type="NCBI Taxonomy" id="1208321"/>
    <lineage>
        <taxon>Bacteria</taxon>
        <taxon>Pseudomonadati</taxon>
        <taxon>Pseudomonadota</taxon>
        <taxon>Gammaproteobacteria</taxon>
        <taxon>Oceanospirillales</taxon>
        <taxon>Oceanospirillaceae</taxon>
        <taxon>Marinomonas</taxon>
    </lineage>
</organism>
<dbReference type="SUPFAM" id="SSF56925">
    <property type="entry name" value="OMPA-like"/>
    <property type="match status" value="1"/>
</dbReference>
<dbReference type="PROSITE" id="PS51123">
    <property type="entry name" value="OMPA_2"/>
    <property type="match status" value="1"/>
</dbReference>
<evidence type="ECO:0000256" key="5">
    <source>
        <dbReference type="ARBA" id="ARBA00022729"/>
    </source>
</evidence>
<dbReference type="InterPro" id="IPR006665">
    <property type="entry name" value="OmpA-like"/>
</dbReference>
<dbReference type="Gene3D" id="3.30.1330.60">
    <property type="entry name" value="OmpA-like domain"/>
    <property type="match status" value="1"/>
</dbReference>
<evidence type="ECO:0000256" key="4">
    <source>
        <dbReference type="ARBA" id="ARBA00022692"/>
    </source>
</evidence>
<dbReference type="Gene3D" id="2.40.160.20">
    <property type="match status" value="1"/>
</dbReference>
<dbReference type="Pfam" id="PF00691">
    <property type="entry name" value="OmpA"/>
    <property type="match status" value="1"/>
</dbReference>
<evidence type="ECO:0000256" key="8">
    <source>
        <dbReference type="ARBA" id="ARBA00023136"/>
    </source>
</evidence>
<dbReference type="STRING" id="1208321.D104_08720"/>
<dbReference type="InterPro" id="IPR011250">
    <property type="entry name" value="OMP/PagP_B-barrel"/>
</dbReference>
<evidence type="ECO:0000256" key="1">
    <source>
        <dbReference type="ARBA" id="ARBA00004571"/>
    </source>
</evidence>
<dbReference type="eggNOG" id="COG3637">
    <property type="taxonomic scope" value="Bacteria"/>
</dbReference>
<evidence type="ECO:0000256" key="6">
    <source>
        <dbReference type="ARBA" id="ARBA00023065"/>
    </source>
</evidence>
<reference evidence="14 15" key="1">
    <citation type="journal article" date="2014" name="Genome Announc.">
        <title>Draft Genome Sequence of Marinomonas sp. Strain D104, a Polycyclic Aromatic Hydrocarbon-Degrading Bacterium from the Deep-Sea Sediment of the Arctic Ocean.</title>
        <authorList>
            <person name="Dong C."/>
            <person name="Bai X."/>
            <person name="Lai Q."/>
            <person name="Xie Y."/>
            <person name="Chen X."/>
            <person name="Shao Z."/>
        </authorList>
    </citation>
    <scope>NUCLEOTIDE SEQUENCE [LARGE SCALE GENOMIC DNA]</scope>
    <source>
        <strain evidence="14 15">D104</strain>
    </source>
</reference>
<dbReference type="GO" id="GO:0015288">
    <property type="term" value="F:porin activity"/>
    <property type="evidence" value="ECO:0007669"/>
    <property type="project" value="UniProtKB-KW"/>
</dbReference>
<comment type="caution">
    <text evidence="14">The sequence shown here is derived from an EMBL/GenBank/DDBJ whole genome shotgun (WGS) entry which is preliminary data.</text>
</comment>
<dbReference type="Proteomes" id="UP000018857">
    <property type="component" value="Unassembled WGS sequence"/>
</dbReference>
<keyword evidence="7" id="KW-0626">Porin</keyword>
<gene>
    <name evidence="14" type="ORF">D104_08720</name>
</gene>
<evidence type="ECO:0000256" key="12">
    <source>
        <dbReference type="SAM" id="SignalP"/>
    </source>
</evidence>
<keyword evidence="4" id="KW-0812">Transmembrane</keyword>
<name>W1RVF3_9GAMM</name>
<dbReference type="InterPro" id="IPR027385">
    <property type="entry name" value="Beta-barrel_OMP"/>
</dbReference>
<evidence type="ECO:0000259" key="13">
    <source>
        <dbReference type="PROSITE" id="PS51123"/>
    </source>
</evidence>
<keyword evidence="8 10" id="KW-0472">Membrane</keyword>
<sequence length="391" mass="42523">MSFNIAKHTLFSSIIAASSISTLALAQQQEGFTLTPSIGYYNMDDDRDIKDDKAYSLGLGYQFNNPWAVEFVYLNADTERSSSGSNVDVDQYRLDGLYHLPTIRSANLTPYLAAGVGTTDFGNSSSHNNIQLNAGGGLKYAVNDTVSLRADFRLVDDVEDHNLDNITSLGVQMTFGRPAARTASDDSGYTPVEATTYTQIEPEPVPAAEPQQAIEPDTSEYESIDSETIDAENMDAETAPAENAIQEESRQESTMMETDMAKSDAPNLAEQAVVVAPAVTLNILFGNNKTEVEQKYYPEIEKLAVFLKENPTSTVVIEGHTDDRGAASYNQTVSEKRAQSIADVLTGIFDVPENRVNAVGYGEAQPLFDNDTAAHRDANRRVVAVISSNEA</sequence>
<dbReference type="InterPro" id="IPR050330">
    <property type="entry name" value="Bact_OuterMem_StrucFunc"/>
</dbReference>
<dbReference type="GO" id="GO:0009279">
    <property type="term" value="C:cell outer membrane"/>
    <property type="evidence" value="ECO:0007669"/>
    <property type="project" value="UniProtKB-SubCell"/>
</dbReference>
<feature type="signal peptide" evidence="12">
    <location>
        <begin position="1"/>
        <end position="26"/>
    </location>
</feature>
<protein>
    <submittedName>
        <fullName evidence="14">Flagellar motor protein MotB</fullName>
    </submittedName>
</protein>
<dbReference type="RefSeq" id="WP_024023882.1">
    <property type="nucleotide sequence ID" value="NZ_AYOZ01000012.1"/>
</dbReference>
<dbReference type="InterPro" id="IPR036737">
    <property type="entry name" value="OmpA-like_sf"/>
</dbReference>
<feature type="compositionally biased region" description="Acidic residues" evidence="11">
    <location>
        <begin position="217"/>
        <end position="235"/>
    </location>
</feature>
<dbReference type="Pfam" id="PF13505">
    <property type="entry name" value="OMP_b-brl"/>
    <property type="match status" value="1"/>
</dbReference>
<accession>W1RVF3</accession>
<keyword evidence="15" id="KW-1185">Reference proteome</keyword>
<evidence type="ECO:0000256" key="3">
    <source>
        <dbReference type="ARBA" id="ARBA00022452"/>
    </source>
</evidence>
<dbReference type="EMBL" id="AYOZ01000012">
    <property type="protein sequence ID" value="ETI60770.1"/>
    <property type="molecule type" value="Genomic_DNA"/>
</dbReference>
<keyword evidence="14" id="KW-0966">Cell projection</keyword>
<keyword evidence="5 12" id="KW-0732">Signal</keyword>
<dbReference type="PANTHER" id="PTHR30329:SF21">
    <property type="entry name" value="LIPOPROTEIN YIAD-RELATED"/>
    <property type="match status" value="1"/>
</dbReference>
<evidence type="ECO:0000256" key="11">
    <source>
        <dbReference type="SAM" id="MobiDB-lite"/>
    </source>
</evidence>
<dbReference type="InterPro" id="IPR006664">
    <property type="entry name" value="OMP_bac"/>
</dbReference>
<feature type="compositionally biased region" description="Low complexity" evidence="11">
    <location>
        <begin position="201"/>
        <end position="216"/>
    </location>
</feature>
<dbReference type="GO" id="GO:0006811">
    <property type="term" value="P:monoatomic ion transport"/>
    <property type="evidence" value="ECO:0007669"/>
    <property type="project" value="UniProtKB-KW"/>
</dbReference>
<proteinExistence type="predicted"/>
<keyword evidence="14" id="KW-0282">Flagellum</keyword>
<keyword evidence="9" id="KW-0998">Cell outer membrane</keyword>
<keyword evidence="14" id="KW-0969">Cilium</keyword>